<dbReference type="SUPFAM" id="SSF51445">
    <property type="entry name" value="(Trans)glycosidases"/>
    <property type="match status" value="1"/>
</dbReference>
<keyword evidence="4 8" id="KW-0378">Hydrolase</keyword>
<gene>
    <name evidence="8" type="ORF">HNP25_001199</name>
</gene>
<dbReference type="GO" id="GO:0004560">
    <property type="term" value="F:alpha-L-fucosidase activity"/>
    <property type="evidence" value="ECO:0007669"/>
    <property type="project" value="UniProtKB-EC"/>
</dbReference>
<dbReference type="InterPro" id="IPR008979">
    <property type="entry name" value="Galactose-bd-like_sf"/>
</dbReference>
<dbReference type="GO" id="GO:0005764">
    <property type="term" value="C:lysosome"/>
    <property type="evidence" value="ECO:0007669"/>
    <property type="project" value="TreeGrafter"/>
</dbReference>
<evidence type="ECO:0000313" key="8">
    <source>
        <dbReference type="EMBL" id="MBB6002547.1"/>
    </source>
</evidence>
<comment type="caution">
    <text evidence="8">The sequence shown here is derived from an EMBL/GenBank/DDBJ whole genome shotgun (WGS) entry which is preliminary data.</text>
</comment>
<dbReference type="EMBL" id="JACHKT010000006">
    <property type="protein sequence ID" value="MBB6002547.1"/>
    <property type="molecule type" value="Genomic_DNA"/>
</dbReference>
<evidence type="ECO:0000256" key="2">
    <source>
        <dbReference type="ARBA" id="ARBA00012662"/>
    </source>
</evidence>
<comment type="similarity">
    <text evidence="1">Belongs to the glycosyl hydrolase 29 family.</text>
</comment>
<dbReference type="InterPro" id="IPR000421">
    <property type="entry name" value="FA58C"/>
</dbReference>
<evidence type="ECO:0000256" key="3">
    <source>
        <dbReference type="ARBA" id="ARBA00022729"/>
    </source>
</evidence>
<dbReference type="SMART" id="SM00812">
    <property type="entry name" value="Alpha_L_fucos"/>
    <property type="match status" value="1"/>
</dbReference>
<keyword evidence="5 8" id="KW-0326">Glycosidase</keyword>
<evidence type="ECO:0000256" key="5">
    <source>
        <dbReference type="ARBA" id="ARBA00023295"/>
    </source>
</evidence>
<protein>
    <recommendedName>
        <fullName evidence="2">alpha-L-fucosidase</fullName>
        <ecNumber evidence="2">3.2.1.51</ecNumber>
    </recommendedName>
</protein>
<dbReference type="GO" id="GO:0006004">
    <property type="term" value="P:fucose metabolic process"/>
    <property type="evidence" value="ECO:0007669"/>
    <property type="project" value="TreeGrafter"/>
</dbReference>
<proteinExistence type="inferred from homology"/>
<organism evidence="8 9">
    <name type="scientific">Arcicella rosea</name>
    <dbReference type="NCBI Taxonomy" id="502909"/>
    <lineage>
        <taxon>Bacteria</taxon>
        <taxon>Pseudomonadati</taxon>
        <taxon>Bacteroidota</taxon>
        <taxon>Cytophagia</taxon>
        <taxon>Cytophagales</taxon>
        <taxon>Flectobacillaceae</taxon>
        <taxon>Arcicella</taxon>
    </lineage>
</organism>
<dbReference type="InterPro" id="IPR000933">
    <property type="entry name" value="Glyco_hydro_29"/>
</dbReference>
<dbReference type="InterPro" id="IPR017853">
    <property type="entry name" value="GH"/>
</dbReference>
<feature type="domain" description="F5/8 type C" evidence="6">
    <location>
        <begin position="363"/>
        <end position="472"/>
    </location>
</feature>
<sequence length="481" mass="55116">MTNKVLFCKKNVFTGLLLLAINLLHFNYTTKAQTAAKPLSVLQQSFLDLRFGMFIHFNIPTYGGHDWPDPNLSPKVFNPKKLNCEQWADAAKSAGMTYGCLTTKHHSGFCIWPTKTTPYSVSSSDFNRDVVKEYVNAFRKKGLKVFLYYSILDTHHNIRPGWFNKNQQQFIKNQLTELLTNYGEISGLIIDGWDAPWSRISYETISFQEIYSHIKSLQPNCLVMDHNAAKYPAEFLFYSDIKLYEQNAGQIISRETNLIPAEAGLPININWFWKKTSPSEVVKSAKFIVEENLIPLNKAHCNFILNVAPNTDGLIDDNAIVELKKIGQLWKHTGPAEKLPFYQVPIVASNLAKHQRTNSSWSEDMEISDRAVDDDFSTTWVPSSFIKEPHLDIIFSKPTLINSIGIAEYAYNNGKPFVSKLQTYKLQYWTGKNWQDLKSQNETSRVRVINFRTVSTTKVRLKINSYQPGLSISELMVYHNK</sequence>
<dbReference type="Gene3D" id="2.60.120.260">
    <property type="entry name" value="Galactose-binding domain-like"/>
    <property type="match status" value="1"/>
</dbReference>
<feature type="domain" description="Glycoside hydrolase family 29 N-terminal" evidence="7">
    <location>
        <begin position="75"/>
        <end position="332"/>
    </location>
</feature>
<dbReference type="SUPFAM" id="SSF49785">
    <property type="entry name" value="Galactose-binding domain-like"/>
    <property type="match status" value="1"/>
</dbReference>
<evidence type="ECO:0000256" key="4">
    <source>
        <dbReference type="ARBA" id="ARBA00022801"/>
    </source>
</evidence>
<accession>A0A841EEG0</accession>
<dbReference type="Gene3D" id="3.20.20.80">
    <property type="entry name" value="Glycosidases"/>
    <property type="match status" value="1"/>
</dbReference>
<evidence type="ECO:0000256" key="1">
    <source>
        <dbReference type="ARBA" id="ARBA00007951"/>
    </source>
</evidence>
<dbReference type="PANTHER" id="PTHR10030:SF37">
    <property type="entry name" value="ALPHA-L-FUCOSIDASE-RELATED"/>
    <property type="match status" value="1"/>
</dbReference>
<name>A0A841EEG0_9BACT</name>
<evidence type="ECO:0000259" key="6">
    <source>
        <dbReference type="Pfam" id="PF00754"/>
    </source>
</evidence>
<dbReference type="InterPro" id="IPR057739">
    <property type="entry name" value="Glyco_hydro_29_N"/>
</dbReference>
<evidence type="ECO:0000313" key="9">
    <source>
        <dbReference type="Proteomes" id="UP000524404"/>
    </source>
</evidence>
<evidence type="ECO:0000259" key="7">
    <source>
        <dbReference type="Pfam" id="PF01120"/>
    </source>
</evidence>
<dbReference type="Pfam" id="PF01120">
    <property type="entry name" value="Alpha_L_fucos"/>
    <property type="match status" value="1"/>
</dbReference>
<dbReference type="AlphaFoldDB" id="A0A841EEG0"/>
<dbReference type="RefSeq" id="WP_184131765.1">
    <property type="nucleotide sequence ID" value="NZ_JACHKT010000006.1"/>
</dbReference>
<reference evidence="8 9" key="1">
    <citation type="submission" date="2020-08" db="EMBL/GenBank/DDBJ databases">
        <title>Functional genomics of gut bacteria from endangered species of beetles.</title>
        <authorList>
            <person name="Carlos-Shanley C."/>
        </authorList>
    </citation>
    <scope>NUCLEOTIDE SEQUENCE [LARGE SCALE GENOMIC DNA]</scope>
    <source>
        <strain evidence="8 9">S00070</strain>
    </source>
</reference>
<dbReference type="Proteomes" id="UP000524404">
    <property type="component" value="Unassembled WGS sequence"/>
</dbReference>
<dbReference type="PANTHER" id="PTHR10030">
    <property type="entry name" value="ALPHA-L-FUCOSIDASE"/>
    <property type="match status" value="1"/>
</dbReference>
<dbReference type="Pfam" id="PF00754">
    <property type="entry name" value="F5_F8_type_C"/>
    <property type="match status" value="1"/>
</dbReference>
<dbReference type="EC" id="3.2.1.51" evidence="2"/>
<keyword evidence="3" id="KW-0732">Signal</keyword>
<keyword evidence="9" id="KW-1185">Reference proteome</keyword>
<dbReference type="GO" id="GO:0016139">
    <property type="term" value="P:glycoside catabolic process"/>
    <property type="evidence" value="ECO:0007669"/>
    <property type="project" value="TreeGrafter"/>
</dbReference>